<dbReference type="PROSITE" id="PS50977">
    <property type="entry name" value="HTH_TETR_2"/>
    <property type="match status" value="1"/>
</dbReference>
<dbReference type="GO" id="GO:0003677">
    <property type="term" value="F:DNA binding"/>
    <property type="evidence" value="ECO:0007669"/>
    <property type="project" value="UniProtKB-UniRule"/>
</dbReference>
<dbReference type="Pfam" id="PF14278">
    <property type="entry name" value="TetR_C_8"/>
    <property type="match status" value="1"/>
</dbReference>
<dbReference type="AlphaFoldDB" id="A0A401LBU5"/>
<keyword evidence="1 2" id="KW-0238">DNA-binding</keyword>
<evidence type="ECO:0000259" key="3">
    <source>
        <dbReference type="PROSITE" id="PS50977"/>
    </source>
</evidence>
<comment type="caution">
    <text evidence="4">The sequence shown here is derived from an EMBL/GenBank/DDBJ whole genome shotgun (WGS) entry which is preliminary data.</text>
</comment>
<dbReference type="Proteomes" id="UP000287361">
    <property type="component" value="Unassembled WGS sequence"/>
</dbReference>
<dbReference type="Gene3D" id="1.10.357.10">
    <property type="entry name" value="Tetracycline Repressor, domain 2"/>
    <property type="match status" value="1"/>
</dbReference>
<keyword evidence="5" id="KW-1185">Reference proteome</keyword>
<proteinExistence type="predicted"/>
<dbReference type="OrthoDB" id="9810250at2"/>
<feature type="DNA-binding region" description="H-T-H motif" evidence="2">
    <location>
        <begin position="32"/>
        <end position="51"/>
    </location>
</feature>
<feature type="domain" description="HTH tetR-type" evidence="3">
    <location>
        <begin position="9"/>
        <end position="69"/>
    </location>
</feature>
<organism evidence="4 5">
    <name type="scientific">Anaerotignum faecicola</name>
    <dbReference type="NCBI Taxonomy" id="2358141"/>
    <lineage>
        <taxon>Bacteria</taxon>
        <taxon>Bacillati</taxon>
        <taxon>Bacillota</taxon>
        <taxon>Clostridia</taxon>
        <taxon>Lachnospirales</taxon>
        <taxon>Anaerotignaceae</taxon>
        <taxon>Anaerotignum</taxon>
    </lineage>
</organism>
<evidence type="ECO:0000313" key="4">
    <source>
        <dbReference type="EMBL" id="GCB29047.1"/>
    </source>
</evidence>
<protein>
    <submittedName>
        <fullName evidence="4">TetR family transcriptional regulator</fullName>
    </submittedName>
</protein>
<gene>
    <name evidence="4" type="ORF">KGMB03357_07080</name>
</gene>
<accession>A0A401LBU5</accession>
<dbReference type="EMBL" id="BHVZ01000001">
    <property type="protein sequence ID" value="GCB29047.1"/>
    <property type="molecule type" value="Genomic_DNA"/>
</dbReference>
<evidence type="ECO:0000313" key="5">
    <source>
        <dbReference type="Proteomes" id="UP000287361"/>
    </source>
</evidence>
<dbReference type="InterPro" id="IPR001647">
    <property type="entry name" value="HTH_TetR"/>
</dbReference>
<evidence type="ECO:0000256" key="1">
    <source>
        <dbReference type="ARBA" id="ARBA00023125"/>
    </source>
</evidence>
<dbReference type="InterPro" id="IPR050624">
    <property type="entry name" value="HTH-type_Tx_Regulator"/>
</dbReference>
<name>A0A401LBU5_9FIRM</name>
<dbReference type="InterPro" id="IPR009057">
    <property type="entry name" value="Homeodomain-like_sf"/>
</dbReference>
<reference evidence="4 5" key="1">
    <citation type="submission" date="2018-10" db="EMBL/GenBank/DDBJ databases">
        <title>Draft Genome Sequence of Anaerotignum sp. KCTC 15736.</title>
        <authorList>
            <person name="Choi S.H."/>
            <person name="Kim J.S."/>
            <person name="Kang S.W."/>
            <person name="Lee J.S."/>
            <person name="Park S.H."/>
        </authorList>
    </citation>
    <scope>NUCLEOTIDE SEQUENCE [LARGE SCALE GENOMIC DNA]</scope>
    <source>
        <strain evidence="4 5">KCTC 15736</strain>
    </source>
</reference>
<sequence length="191" mass="22621">MEKQDRRVIRSKMRMREALISLMQEKLFPEITARDITDRADLNRATFYLHYNNVFDLLEELEEETVSEFARMLEETPILENSTWESVLIGKICDYIAENQDLCRCLFLNPHSDCFTEKLTEIMKRKGQEIRKERGLERDSRQTDYIRHFISCGAMGMVKQWLAEGMPLSKAEMMDLTEKIMHPIFQLLFVA</sequence>
<dbReference type="PANTHER" id="PTHR43479:SF7">
    <property type="entry name" value="TETR-FAMILY TRANSCRIPTIONAL REGULATOR"/>
    <property type="match status" value="1"/>
</dbReference>
<evidence type="ECO:0000256" key="2">
    <source>
        <dbReference type="PROSITE-ProRule" id="PRU00335"/>
    </source>
</evidence>
<dbReference type="InterPro" id="IPR039532">
    <property type="entry name" value="TetR_C_Firmicutes"/>
</dbReference>
<dbReference type="SUPFAM" id="SSF46689">
    <property type="entry name" value="Homeodomain-like"/>
    <property type="match status" value="1"/>
</dbReference>
<dbReference type="PANTHER" id="PTHR43479">
    <property type="entry name" value="ACREF/ENVCD OPERON REPRESSOR-RELATED"/>
    <property type="match status" value="1"/>
</dbReference>